<organism evidence="3 4">
    <name type="scientific">Corynebacterium canis</name>
    <dbReference type="NCBI Taxonomy" id="679663"/>
    <lineage>
        <taxon>Bacteria</taxon>
        <taxon>Bacillati</taxon>
        <taxon>Actinomycetota</taxon>
        <taxon>Actinomycetes</taxon>
        <taxon>Mycobacteriales</taxon>
        <taxon>Corynebacteriaceae</taxon>
        <taxon>Corynebacterium</taxon>
    </lineage>
</organism>
<evidence type="ECO:0000313" key="3">
    <source>
        <dbReference type="EMBL" id="TWT28929.1"/>
    </source>
</evidence>
<dbReference type="Proteomes" id="UP000320791">
    <property type="component" value="Unassembled WGS sequence"/>
</dbReference>
<dbReference type="PANTHER" id="PTHR39430:SF1">
    <property type="entry name" value="PROTEASE"/>
    <property type="match status" value="1"/>
</dbReference>
<name>A0A5C5USY6_9CORY</name>
<evidence type="ECO:0000259" key="2">
    <source>
        <dbReference type="Pfam" id="PF02517"/>
    </source>
</evidence>
<keyword evidence="1" id="KW-0472">Membrane</keyword>
<evidence type="ECO:0000313" key="4">
    <source>
        <dbReference type="Proteomes" id="UP000320791"/>
    </source>
</evidence>
<dbReference type="InterPro" id="IPR003675">
    <property type="entry name" value="Rce1/LyrA-like_dom"/>
</dbReference>
<dbReference type="PANTHER" id="PTHR39430">
    <property type="entry name" value="MEMBRANE-ASSOCIATED PROTEASE-RELATED"/>
    <property type="match status" value="1"/>
</dbReference>
<feature type="transmembrane region" description="Helical" evidence="1">
    <location>
        <begin position="111"/>
        <end position="136"/>
    </location>
</feature>
<dbReference type="GO" id="GO:0080120">
    <property type="term" value="P:CAAX-box protein maturation"/>
    <property type="evidence" value="ECO:0007669"/>
    <property type="project" value="UniProtKB-ARBA"/>
</dbReference>
<keyword evidence="4" id="KW-1185">Reference proteome</keyword>
<keyword evidence="3" id="KW-0482">Metalloprotease</keyword>
<keyword evidence="1" id="KW-0812">Transmembrane</keyword>
<dbReference type="AlphaFoldDB" id="A0A5C5USY6"/>
<dbReference type="EMBL" id="VOHM01000002">
    <property type="protein sequence ID" value="TWT28929.1"/>
    <property type="molecule type" value="Genomic_DNA"/>
</dbReference>
<dbReference type="Pfam" id="PF02517">
    <property type="entry name" value="Rce1-like"/>
    <property type="match status" value="1"/>
</dbReference>
<feature type="transmembrane region" description="Helical" evidence="1">
    <location>
        <begin position="180"/>
        <end position="200"/>
    </location>
</feature>
<evidence type="ECO:0000256" key="1">
    <source>
        <dbReference type="SAM" id="Phobius"/>
    </source>
</evidence>
<dbReference type="GO" id="GO:0008237">
    <property type="term" value="F:metallopeptidase activity"/>
    <property type="evidence" value="ECO:0007669"/>
    <property type="project" value="UniProtKB-KW"/>
</dbReference>
<dbReference type="GO" id="GO:0006508">
    <property type="term" value="P:proteolysis"/>
    <property type="evidence" value="ECO:0007669"/>
    <property type="project" value="UniProtKB-KW"/>
</dbReference>
<feature type="transmembrane region" description="Helical" evidence="1">
    <location>
        <begin position="206"/>
        <end position="227"/>
    </location>
</feature>
<proteinExistence type="predicted"/>
<comment type="caution">
    <text evidence="3">The sequence shown here is derived from an EMBL/GenBank/DDBJ whole genome shotgun (WGS) entry which is preliminary data.</text>
</comment>
<feature type="domain" description="CAAX prenyl protease 2/Lysostaphin resistance protein A-like" evidence="2">
    <location>
        <begin position="149"/>
        <end position="243"/>
    </location>
</feature>
<sequence>MGDYIPALRAADSRAIDSVDRSPEALASMFKLRRLATHPLIIWILAAFVVAIAAGLSFSISSVVFPGEWQMEPWNVGLRVVLLIFCVAIAFAYVGVALIEGRKPVEIMRKPVRFFGAGMVLGATLMCVSVGVVWLLGGIEFSGVRSHVDWWFFIWVMGLYPGIAEEVLMRGVLYRYLEQIFGTWAAIAVSGMVFGLLHLSNKDASLWGAVAIALEAGLLFGALYALFRSLWLVIGLHATWNCVQGGVFDVNVSGVGEFEGIFISNPAGNELISGGVFGIEASVVTVVLCSVVTVWAIVQIVRRGVVVPPLWGQQRAARQLEKAPAQ</sequence>
<keyword evidence="3" id="KW-0378">Hydrolase</keyword>
<feature type="transmembrane region" description="Helical" evidence="1">
    <location>
        <begin position="148"/>
        <end position="168"/>
    </location>
</feature>
<reference evidence="3 4" key="1">
    <citation type="submission" date="2019-08" db="EMBL/GenBank/DDBJ databases">
        <authorList>
            <person name="Lei W."/>
        </authorList>
    </citation>
    <scope>NUCLEOTIDE SEQUENCE [LARGE SCALE GENOMIC DNA]</scope>
    <source>
        <strain evidence="3 4">CCUG 58627</strain>
    </source>
</reference>
<protein>
    <submittedName>
        <fullName evidence="3">CPBP family intramembrane metalloprotease</fullName>
    </submittedName>
</protein>
<accession>A0A5C5USY6</accession>
<feature type="transmembrane region" description="Helical" evidence="1">
    <location>
        <begin position="76"/>
        <end position="99"/>
    </location>
</feature>
<dbReference type="OrthoDB" id="4413423at2"/>
<keyword evidence="3" id="KW-0645">Protease</keyword>
<dbReference type="GO" id="GO:0004175">
    <property type="term" value="F:endopeptidase activity"/>
    <property type="evidence" value="ECO:0007669"/>
    <property type="project" value="UniProtKB-ARBA"/>
</dbReference>
<gene>
    <name evidence="3" type="ORF">FRX94_01710</name>
</gene>
<keyword evidence="1" id="KW-1133">Transmembrane helix</keyword>
<dbReference type="RefSeq" id="WP_146323384.1">
    <property type="nucleotide sequence ID" value="NZ_BAABLR010000075.1"/>
</dbReference>
<feature type="transmembrane region" description="Helical" evidence="1">
    <location>
        <begin position="40"/>
        <end position="64"/>
    </location>
</feature>